<evidence type="ECO:0000256" key="1">
    <source>
        <dbReference type="ARBA" id="ARBA00023015"/>
    </source>
</evidence>
<dbReference type="STRING" id="198628.Dda3937_03030"/>
<keyword evidence="7" id="KW-1185">Reference proteome</keyword>
<dbReference type="CDD" id="cd01392">
    <property type="entry name" value="HTH_LacI"/>
    <property type="match status" value="1"/>
</dbReference>
<name>E0SII3_DICD3</name>
<reference evidence="6 7" key="1">
    <citation type="journal article" date="2011" name="J. Bacteriol.">
        <title>Genome sequence of the plant-pathogenic bacterium Dickeya dadantii 3937.</title>
        <authorList>
            <person name="Glasner J.D."/>
            <person name="Yang C.H."/>
            <person name="Reverchon S."/>
            <person name="Hugouvieux-Cotte-Pattat N."/>
            <person name="Condemine G."/>
            <person name="Bohin J.P."/>
            <person name="Van Gijsegem F."/>
            <person name="Yang S."/>
            <person name="Franza T."/>
            <person name="Expert D."/>
            <person name="Plunkett G. III"/>
            <person name="San Francisco M.J."/>
            <person name="Charkowski A.O."/>
            <person name="Py B."/>
            <person name="Bell K."/>
            <person name="Rauscher L."/>
            <person name="Rodriguez-Palenzuela P."/>
            <person name="Toussaint A."/>
            <person name="Holeva M.C."/>
            <person name="He S.Y."/>
            <person name="Douet V."/>
            <person name="Boccara M."/>
            <person name="Blanco C."/>
            <person name="Toth I."/>
            <person name="Anderson B.D."/>
            <person name="Biehl B.S."/>
            <person name="Mau B."/>
            <person name="Flynn S.M."/>
            <person name="Barras F."/>
            <person name="Lindeberg M."/>
            <person name="Birch P.R."/>
            <person name="Tsuyumu S."/>
            <person name="Shi X."/>
            <person name="Hibbing M."/>
            <person name="Yap M.N."/>
            <person name="Carpentier M."/>
            <person name="Dassa E."/>
            <person name="Umehara M."/>
            <person name="Kim J.F."/>
            <person name="Rusch M."/>
            <person name="Soni P."/>
            <person name="Mayhew G.F."/>
            <person name="Fouts D.E."/>
            <person name="Gill S.R."/>
            <person name="Blattner F.R."/>
            <person name="Keen N.T."/>
            <person name="Perna N.T."/>
        </authorList>
    </citation>
    <scope>NUCLEOTIDE SEQUENCE [LARGE SCALE GENOMIC DNA]</scope>
    <source>
        <strain evidence="6 7">3937</strain>
    </source>
</reference>
<keyword evidence="1" id="KW-0805">Transcription regulation</keyword>
<dbReference type="SUPFAM" id="SSF53822">
    <property type="entry name" value="Periplasmic binding protein-like I"/>
    <property type="match status" value="1"/>
</dbReference>
<evidence type="ECO:0000256" key="2">
    <source>
        <dbReference type="ARBA" id="ARBA00023125"/>
    </source>
</evidence>
<dbReference type="SMART" id="SM00354">
    <property type="entry name" value="HTH_LACI"/>
    <property type="match status" value="1"/>
</dbReference>
<protein>
    <submittedName>
        <fullName evidence="6">Raffinose operon transcriptional regulatory protein rafR</fullName>
    </submittedName>
</protein>
<dbReference type="PANTHER" id="PTHR30146">
    <property type="entry name" value="LACI-RELATED TRANSCRIPTIONAL REPRESSOR"/>
    <property type="match status" value="1"/>
</dbReference>
<dbReference type="Gene3D" id="1.10.260.40">
    <property type="entry name" value="lambda repressor-like DNA-binding domains"/>
    <property type="match status" value="1"/>
</dbReference>
<keyword evidence="3" id="KW-0804">Transcription</keyword>
<dbReference type="eggNOG" id="COG1609">
    <property type="taxonomic scope" value="Bacteria"/>
</dbReference>
<dbReference type="Pfam" id="PF00532">
    <property type="entry name" value="Peripla_BP_1"/>
    <property type="match status" value="1"/>
</dbReference>
<dbReference type="InterPro" id="IPR010982">
    <property type="entry name" value="Lambda_DNA-bd_dom_sf"/>
</dbReference>
<dbReference type="AlphaFoldDB" id="E0SII3"/>
<gene>
    <name evidence="6" type="primary">rafR</name>
    <name evidence="6" type="ordered locus">Dda3937_03030</name>
</gene>
<evidence type="ECO:0000256" key="3">
    <source>
        <dbReference type="ARBA" id="ARBA00023163"/>
    </source>
</evidence>
<dbReference type="PATRIC" id="fig|198628.6.peg.1656"/>
<evidence type="ECO:0000313" key="7">
    <source>
        <dbReference type="Proteomes" id="UP000006859"/>
    </source>
</evidence>
<dbReference type="RefSeq" id="WP_013317325.1">
    <property type="nucleotide sequence ID" value="NC_014500.1"/>
</dbReference>
<sequence>MSLKQIAKTLGLSVTTVSRALNGYDDVAAETRLRVEDEARRLGYRPNTFARRLKMGRIDAVGLVFPLQPAPLSNTTFMEMVAEISHELSKQEIDLLLIADEEQADHPAFLRMIESRRVDALIVAHTLQQDSRLQYLQSIGFPFLALGRSDLPMPYAWFDFDNQAGAALATRHLIALGHRHIAFLGEHHPQSFIAQRRAGYLDALAAAGIARRDELLRQIAPSRREGYQTTLQWLALPQPPTAIVVDGSTQGEGAALALRDSGRLQGEQAVSLIVYDGLPADSLLEIPVTAITQATRVQVGRQIADMVFRLLAGDAPASLQALWQPQLRAGQTDNPPPAQAGALLPPTS</sequence>
<dbReference type="HOGENOM" id="CLU_037628_6_1_6"/>
<evidence type="ECO:0000256" key="4">
    <source>
        <dbReference type="SAM" id="MobiDB-lite"/>
    </source>
</evidence>
<proteinExistence type="predicted"/>
<dbReference type="Pfam" id="PF00356">
    <property type="entry name" value="LacI"/>
    <property type="match status" value="1"/>
</dbReference>
<organism evidence="6 7">
    <name type="scientific">Dickeya dadantii (strain 3937)</name>
    <name type="common">Erwinia chrysanthemi (strain 3937)</name>
    <dbReference type="NCBI Taxonomy" id="198628"/>
    <lineage>
        <taxon>Bacteria</taxon>
        <taxon>Pseudomonadati</taxon>
        <taxon>Pseudomonadota</taxon>
        <taxon>Gammaproteobacteria</taxon>
        <taxon>Enterobacterales</taxon>
        <taxon>Pectobacteriaceae</taxon>
        <taxon>Dickeya</taxon>
    </lineage>
</organism>
<dbReference type="Proteomes" id="UP000006859">
    <property type="component" value="Chromosome"/>
</dbReference>
<dbReference type="PANTHER" id="PTHR30146:SF155">
    <property type="entry name" value="ALANINE RACEMASE"/>
    <property type="match status" value="1"/>
</dbReference>
<dbReference type="KEGG" id="ddd:Dda3937_03030"/>
<dbReference type="InterPro" id="IPR000843">
    <property type="entry name" value="HTH_LacI"/>
</dbReference>
<dbReference type="EMBL" id="CP002038">
    <property type="protein sequence ID" value="ADM97864.1"/>
    <property type="molecule type" value="Genomic_DNA"/>
</dbReference>
<dbReference type="GO" id="GO:0003700">
    <property type="term" value="F:DNA-binding transcription factor activity"/>
    <property type="evidence" value="ECO:0007669"/>
    <property type="project" value="TreeGrafter"/>
</dbReference>
<dbReference type="GeneID" id="55488447"/>
<dbReference type="GO" id="GO:0000976">
    <property type="term" value="F:transcription cis-regulatory region binding"/>
    <property type="evidence" value="ECO:0007669"/>
    <property type="project" value="TreeGrafter"/>
</dbReference>
<feature type="region of interest" description="Disordered" evidence="4">
    <location>
        <begin position="328"/>
        <end position="348"/>
    </location>
</feature>
<dbReference type="InterPro" id="IPR028082">
    <property type="entry name" value="Peripla_BP_I"/>
</dbReference>
<dbReference type="OrthoDB" id="9798934at2"/>
<evidence type="ECO:0000259" key="5">
    <source>
        <dbReference type="PROSITE" id="PS50932"/>
    </source>
</evidence>
<dbReference type="InterPro" id="IPR001761">
    <property type="entry name" value="Peripla_BP/Lac1_sug-bd_dom"/>
</dbReference>
<keyword evidence="2" id="KW-0238">DNA-binding</keyword>
<accession>E0SII3</accession>
<dbReference type="Gene3D" id="3.40.50.2300">
    <property type="match status" value="2"/>
</dbReference>
<dbReference type="PROSITE" id="PS50932">
    <property type="entry name" value="HTH_LACI_2"/>
    <property type="match status" value="1"/>
</dbReference>
<dbReference type="CDD" id="cd20010">
    <property type="entry name" value="PBP1_AglR-like"/>
    <property type="match status" value="1"/>
</dbReference>
<feature type="domain" description="HTH lacI-type" evidence="5">
    <location>
        <begin position="1"/>
        <end position="55"/>
    </location>
</feature>
<dbReference type="SUPFAM" id="SSF47413">
    <property type="entry name" value="lambda repressor-like DNA-binding domains"/>
    <property type="match status" value="1"/>
</dbReference>
<evidence type="ECO:0000313" key="6">
    <source>
        <dbReference type="EMBL" id="ADM97864.1"/>
    </source>
</evidence>
<feature type="compositionally biased region" description="Low complexity" evidence="4">
    <location>
        <begin position="339"/>
        <end position="348"/>
    </location>
</feature>